<evidence type="ECO:0000256" key="3">
    <source>
        <dbReference type="ARBA" id="ARBA00012007"/>
    </source>
</evidence>
<keyword evidence="5" id="KW-0520">NAD</keyword>
<name>A0A6A6H4W8_VIRVR</name>
<dbReference type="GO" id="GO:0000215">
    <property type="term" value="F:tRNA 2'-phosphotransferase activity"/>
    <property type="evidence" value="ECO:0007669"/>
    <property type="project" value="UniProtKB-EC"/>
</dbReference>
<evidence type="ECO:0000256" key="5">
    <source>
        <dbReference type="ARBA" id="ARBA00023027"/>
    </source>
</evidence>
<evidence type="ECO:0000256" key="6">
    <source>
        <dbReference type="ARBA" id="ARBA00047949"/>
    </source>
</evidence>
<keyword evidence="9" id="KW-1185">Reference proteome</keyword>
<comment type="similarity">
    <text evidence="2">Belongs to the KptA/TPT1 family.</text>
</comment>
<dbReference type="InterPro" id="IPR002745">
    <property type="entry name" value="Ptrans_KptA/Tpt1"/>
</dbReference>
<dbReference type="EMBL" id="ML991811">
    <property type="protein sequence ID" value="KAF2232957.1"/>
    <property type="molecule type" value="Genomic_DNA"/>
</dbReference>
<dbReference type="Gene3D" id="1.10.10.970">
    <property type="entry name" value="RNA 2'-phosphotransferase, Tpt1/KptA family, N-terminal domain"/>
    <property type="match status" value="1"/>
</dbReference>
<feature type="compositionally biased region" description="Polar residues" evidence="7">
    <location>
        <begin position="98"/>
        <end position="109"/>
    </location>
</feature>
<dbReference type="AlphaFoldDB" id="A0A6A6H4W8"/>
<evidence type="ECO:0000256" key="1">
    <source>
        <dbReference type="ARBA" id="ARBA00003343"/>
    </source>
</evidence>
<dbReference type="Pfam" id="PF01885">
    <property type="entry name" value="PTS_2-RNA"/>
    <property type="match status" value="1"/>
</dbReference>
<evidence type="ECO:0000313" key="9">
    <source>
        <dbReference type="Proteomes" id="UP000800092"/>
    </source>
</evidence>
<keyword evidence="4 8" id="KW-0808">Transferase</keyword>
<evidence type="ECO:0000256" key="7">
    <source>
        <dbReference type="SAM" id="MobiDB-lite"/>
    </source>
</evidence>
<comment type="catalytic activity">
    <reaction evidence="6">
        <text>2'-phospho-[ligated tRNA] + NAD(+) = mature tRNA + ADP-alpha-D-ribose 1'',2''-cyclic phosphate + nicotinamide</text>
        <dbReference type="Rhea" id="RHEA:23324"/>
        <dbReference type="Rhea" id="RHEA-COMP:11106"/>
        <dbReference type="Rhea" id="RHEA-COMP:11107"/>
        <dbReference type="ChEBI" id="CHEBI:17154"/>
        <dbReference type="ChEBI" id="CHEBI:57540"/>
        <dbReference type="ChEBI" id="CHEBI:76596"/>
        <dbReference type="ChEBI" id="CHEBI:82883"/>
        <dbReference type="ChEBI" id="CHEBI:85027"/>
        <dbReference type="EC" id="2.7.1.160"/>
    </reaction>
</comment>
<dbReference type="PANTHER" id="PTHR12684:SF2">
    <property type="entry name" value="TRNA 2'-PHOSPHOTRANSFERASE 1"/>
    <property type="match status" value="1"/>
</dbReference>
<gene>
    <name evidence="8" type="ORF">EV356DRAFT_504689</name>
</gene>
<dbReference type="EC" id="2.7.1.160" evidence="3"/>
<evidence type="ECO:0000256" key="2">
    <source>
        <dbReference type="ARBA" id="ARBA00009836"/>
    </source>
</evidence>
<comment type="function">
    <text evidence="1">Catalyzes the last step of tRNA splicing, the transfer of the splice junction 2'-phosphate from ligated tRNA to NAD to produce ADP-ribose 1''-2'' cyclic phosphate.</text>
</comment>
<accession>A0A6A6H4W8</accession>
<dbReference type="GO" id="GO:0006388">
    <property type="term" value="P:tRNA splicing, via endonucleolytic cleavage and ligation"/>
    <property type="evidence" value="ECO:0007669"/>
    <property type="project" value="TreeGrafter"/>
</dbReference>
<feature type="region of interest" description="Disordered" evidence="7">
    <location>
        <begin position="83"/>
        <end position="125"/>
    </location>
</feature>
<dbReference type="InterPro" id="IPR042081">
    <property type="entry name" value="RNA_2'-PTrans_C"/>
</dbReference>
<protein>
    <recommendedName>
        <fullName evidence="3">2'-phosphotransferase</fullName>
        <ecNumber evidence="3">2.7.1.160</ecNumber>
    </recommendedName>
</protein>
<organism evidence="8 9">
    <name type="scientific">Viridothelium virens</name>
    <name type="common">Speckled blister lichen</name>
    <name type="synonym">Trypethelium virens</name>
    <dbReference type="NCBI Taxonomy" id="1048519"/>
    <lineage>
        <taxon>Eukaryota</taxon>
        <taxon>Fungi</taxon>
        <taxon>Dikarya</taxon>
        <taxon>Ascomycota</taxon>
        <taxon>Pezizomycotina</taxon>
        <taxon>Dothideomycetes</taxon>
        <taxon>Dothideomycetes incertae sedis</taxon>
        <taxon>Trypetheliales</taxon>
        <taxon>Trypetheliaceae</taxon>
        <taxon>Viridothelium</taxon>
    </lineage>
</organism>
<dbReference type="OrthoDB" id="419694at2759"/>
<dbReference type="SUPFAM" id="SSF56399">
    <property type="entry name" value="ADP-ribosylation"/>
    <property type="match status" value="1"/>
</dbReference>
<proteinExistence type="inferred from homology"/>
<dbReference type="Gene3D" id="3.20.170.30">
    <property type="match status" value="1"/>
</dbReference>
<evidence type="ECO:0000313" key="8">
    <source>
        <dbReference type="EMBL" id="KAF2232957.1"/>
    </source>
</evidence>
<dbReference type="InterPro" id="IPR042080">
    <property type="entry name" value="RNA_2'-PTrans_N"/>
</dbReference>
<sequence length="309" mass="33584">MPGGRGGRGGRRGSTSRNVQISKQISWLLRHGAEQEGLKLGVGGYVNVADVLNSNYLKSKKITFTELRKVVAENDKQRFSLIPRSSLQNPPTVIPSDDSATATASNTPSLLLDGDAGNETLSTSDNPRDYLIRANQGHSIAVATEGLYEPVTLDNAPAMCVHGTSHNNWSLILKSGGLKRMKRTHVHFASGLPQGMSMLPEDYEADGQENENSSLMRPQDAPVISGMRASTAIVIYLDLPAALSAGLQFFRSENGVLLCAGEAETDLIPCKFFSRVEERKWGIGILMKNGELVKDLRRPLKGPKWEKNG</sequence>
<reference evidence="8" key="1">
    <citation type="journal article" date="2020" name="Stud. Mycol.">
        <title>101 Dothideomycetes genomes: a test case for predicting lifestyles and emergence of pathogens.</title>
        <authorList>
            <person name="Haridas S."/>
            <person name="Albert R."/>
            <person name="Binder M."/>
            <person name="Bloem J."/>
            <person name="Labutti K."/>
            <person name="Salamov A."/>
            <person name="Andreopoulos B."/>
            <person name="Baker S."/>
            <person name="Barry K."/>
            <person name="Bills G."/>
            <person name="Bluhm B."/>
            <person name="Cannon C."/>
            <person name="Castanera R."/>
            <person name="Culley D."/>
            <person name="Daum C."/>
            <person name="Ezra D."/>
            <person name="Gonzalez J."/>
            <person name="Henrissat B."/>
            <person name="Kuo A."/>
            <person name="Liang C."/>
            <person name="Lipzen A."/>
            <person name="Lutzoni F."/>
            <person name="Magnuson J."/>
            <person name="Mondo S."/>
            <person name="Nolan M."/>
            <person name="Ohm R."/>
            <person name="Pangilinan J."/>
            <person name="Park H.-J."/>
            <person name="Ramirez L."/>
            <person name="Alfaro M."/>
            <person name="Sun H."/>
            <person name="Tritt A."/>
            <person name="Yoshinaga Y."/>
            <person name="Zwiers L.-H."/>
            <person name="Turgeon B."/>
            <person name="Goodwin S."/>
            <person name="Spatafora J."/>
            <person name="Crous P."/>
            <person name="Grigoriev I."/>
        </authorList>
    </citation>
    <scope>NUCLEOTIDE SEQUENCE</scope>
    <source>
        <strain evidence="8">Tuck. ex Michener</strain>
    </source>
</reference>
<evidence type="ECO:0000256" key="4">
    <source>
        <dbReference type="ARBA" id="ARBA00022679"/>
    </source>
</evidence>
<dbReference type="Proteomes" id="UP000800092">
    <property type="component" value="Unassembled WGS sequence"/>
</dbReference>
<dbReference type="PANTHER" id="PTHR12684">
    <property type="entry name" value="PUTATIVE PHOSPHOTRANSFERASE"/>
    <property type="match status" value="1"/>
</dbReference>